<dbReference type="InterPro" id="IPR025659">
    <property type="entry name" value="Tubby-like_C"/>
</dbReference>
<dbReference type="Pfam" id="PF03803">
    <property type="entry name" value="Scramblase"/>
    <property type="match status" value="1"/>
</dbReference>
<dbReference type="SUPFAM" id="SSF54518">
    <property type="entry name" value="Tubby C-terminal domain-like"/>
    <property type="match status" value="1"/>
</dbReference>
<name>D8LX29_BLAHO</name>
<dbReference type="OrthoDB" id="444338at2759"/>
<evidence type="ECO:0000256" key="2">
    <source>
        <dbReference type="RuleBase" id="RU363116"/>
    </source>
</evidence>
<evidence type="ECO:0000313" key="4">
    <source>
        <dbReference type="Proteomes" id="UP000008312"/>
    </source>
</evidence>
<dbReference type="RefSeq" id="XP_012894872.1">
    <property type="nucleotide sequence ID" value="XM_013039418.1"/>
</dbReference>
<dbReference type="OMA" id="DAMFFEH"/>
<gene>
    <name evidence="3" type="ORF">GSBLH_T00001083001</name>
</gene>
<dbReference type="GO" id="GO:0005886">
    <property type="term" value="C:plasma membrane"/>
    <property type="evidence" value="ECO:0007669"/>
    <property type="project" value="TreeGrafter"/>
</dbReference>
<dbReference type="InParanoid" id="D8LX29"/>
<proteinExistence type="inferred from homology"/>
<dbReference type="Proteomes" id="UP000008312">
    <property type="component" value="Unassembled WGS sequence"/>
</dbReference>
<organism evidence="3">
    <name type="scientific">Blastocystis hominis</name>
    <dbReference type="NCBI Taxonomy" id="12968"/>
    <lineage>
        <taxon>Eukaryota</taxon>
        <taxon>Sar</taxon>
        <taxon>Stramenopiles</taxon>
        <taxon>Bigyra</taxon>
        <taxon>Opalozoa</taxon>
        <taxon>Opalinata</taxon>
        <taxon>Blastocystidae</taxon>
        <taxon>Blastocystis</taxon>
    </lineage>
</organism>
<evidence type="ECO:0000256" key="1">
    <source>
        <dbReference type="ARBA" id="ARBA00005350"/>
    </source>
</evidence>
<evidence type="ECO:0000313" key="3">
    <source>
        <dbReference type="EMBL" id="CBK20824.2"/>
    </source>
</evidence>
<dbReference type="GeneID" id="24918362"/>
<reference evidence="3" key="1">
    <citation type="submission" date="2010-02" db="EMBL/GenBank/DDBJ databases">
        <title>Sequencing and annotation of the Blastocystis hominis genome.</title>
        <authorList>
            <person name="Wincker P."/>
        </authorList>
    </citation>
    <scope>NUCLEOTIDE SEQUENCE</scope>
    <source>
        <strain evidence="3">Singapore isolate B</strain>
    </source>
</reference>
<keyword evidence="4" id="KW-1185">Reference proteome</keyword>
<dbReference type="PANTHER" id="PTHR23248">
    <property type="entry name" value="PHOSPHOLIPID SCRAMBLASE-RELATED"/>
    <property type="match status" value="1"/>
</dbReference>
<accession>D8LX29</accession>
<comment type="similarity">
    <text evidence="1 2">Belongs to the phospholipid scramblase family.</text>
</comment>
<dbReference type="PANTHER" id="PTHR23248:SF9">
    <property type="entry name" value="PHOSPHOLIPID SCRAMBLASE"/>
    <property type="match status" value="1"/>
</dbReference>
<dbReference type="AlphaFoldDB" id="D8LX29"/>
<dbReference type="InterPro" id="IPR005552">
    <property type="entry name" value="Scramblase"/>
</dbReference>
<dbReference type="EMBL" id="FN668639">
    <property type="protein sequence ID" value="CBK20824.2"/>
    <property type="molecule type" value="Genomic_DNA"/>
</dbReference>
<sequence length="266" mass="29666">MVPVGPNGAIDPKFAPVPSQYDPSGPSVADFGKHLDVLNNFGGLYIKQRVEVLELVTGFETENKYDVFLTGADCVRGSNQQPYFSAHESSDCLQRQCCGSMRAFNMTICSPDGQVVMKLERPFKCQVCCCFFLPELHIYDGADNKIGSVHNRFTCCSDEFTIYNHEDMPVMSIHGDCCQWGKFCTCPCGPCAEVTFDILKGETQSSGFIKKIWSGAAEELFTDADSFILQFPPDATVYDKMLLLGAVFLIDFMFFENNQNDSDTKR</sequence>
<protein>
    <recommendedName>
        <fullName evidence="2">Phospholipid scramblase</fullName>
    </recommendedName>
</protein>
<dbReference type="GO" id="GO:0017128">
    <property type="term" value="F:phospholipid scramblase activity"/>
    <property type="evidence" value="ECO:0007669"/>
    <property type="project" value="InterPro"/>
</dbReference>